<evidence type="ECO:0000259" key="4">
    <source>
        <dbReference type="Pfam" id="PF09745"/>
    </source>
</evidence>
<comment type="caution">
    <text evidence="5">The sequence shown here is derived from an EMBL/GenBank/DDBJ whole genome shotgun (WGS) entry which is preliminary data.</text>
</comment>
<feature type="compositionally biased region" description="Basic and acidic residues" evidence="3">
    <location>
        <begin position="153"/>
        <end position="176"/>
    </location>
</feature>
<evidence type="ECO:0000256" key="3">
    <source>
        <dbReference type="SAM" id="MobiDB-lite"/>
    </source>
</evidence>
<dbReference type="OrthoDB" id="446635at2759"/>
<feature type="compositionally biased region" description="Basic and acidic residues" evidence="3">
    <location>
        <begin position="245"/>
        <end position="256"/>
    </location>
</feature>
<protein>
    <recommendedName>
        <fullName evidence="4">Nuclear speckle splicing regulatory protein 1 N-terminal domain-containing protein</fullName>
    </recommendedName>
</protein>
<evidence type="ECO:0000313" key="5">
    <source>
        <dbReference type="EMBL" id="KAG5459897.1"/>
    </source>
</evidence>
<dbReference type="InterPro" id="IPR018612">
    <property type="entry name" value="NSRP1_N"/>
</dbReference>
<evidence type="ECO:0000256" key="2">
    <source>
        <dbReference type="ARBA" id="ARBA00023054"/>
    </source>
</evidence>
<dbReference type="Pfam" id="PF09745">
    <property type="entry name" value="NSRP1_N"/>
    <property type="match status" value="1"/>
</dbReference>
<gene>
    <name evidence="5" type="ORF">BJ554DRAFT_8127</name>
</gene>
<feature type="region of interest" description="Disordered" evidence="3">
    <location>
        <begin position="113"/>
        <end position="176"/>
    </location>
</feature>
<keyword evidence="2" id="KW-0175">Coiled coil</keyword>
<dbReference type="InterPro" id="IPR053246">
    <property type="entry name" value="NS_splicing_regulatory_protein"/>
</dbReference>
<evidence type="ECO:0000256" key="1">
    <source>
        <dbReference type="ARBA" id="ARBA00010126"/>
    </source>
</evidence>
<accession>A0A8H7ZV76</accession>
<proteinExistence type="inferred from homology"/>
<feature type="compositionally biased region" description="Basic and acidic residues" evidence="3">
    <location>
        <begin position="113"/>
        <end position="134"/>
    </location>
</feature>
<dbReference type="GO" id="GO:0000381">
    <property type="term" value="P:regulation of alternative mRNA splicing, via spliceosome"/>
    <property type="evidence" value="ECO:0007669"/>
    <property type="project" value="InterPro"/>
</dbReference>
<feature type="region of interest" description="Disordered" evidence="3">
    <location>
        <begin position="229"/>
        <end position="284"/>
    </location>
</feature>
<name>A0A8H7ZV76_9FUNG</name>
<feature type="compositionally biased region" description="Polar residues" evidence="3">
    <location>
        <begin position="229"/>
        <end position="242"/>
    </location>
</feature>
<sequence length="362" mass="39408">MHNPRAGKKLAYGLNFTKPPPKKAMAAAAAFAADAHDGKDDDAEFHDADAAARAAGPLTSALDRRAAVWSVNRELARGAGTTKRPLDGQACQEALELDPSVFDYDGVYDQLKEAERKGRSGRKAEAEGKKREREAEGDEYAGTESFTTSSYKAHKDELARLEDEEKQREGTTGREDWFRVDGRLPGEAALVTLYSQPPYVFPLAQEAQSGKKDGFFGFYRTLLDQASSTRQAAVEASVSNLGKTARVERPPEKESAAEAGEDWPTDSSTPGLPVADAPTDPTRKKVLVNADGEVVDKRQLLRAGLNVTKKPVTAAAGEGSTSGLSRGGKTLSHEEFLREQERRAKLNERFRKTTQDVLAQKK</sequence>
<feature type="non-terminal residue" evidence="5">
    <location>
        <position position="362"/>
    </location>
</feature>
<feature type="domain" description="Nuclear speckle splicing regulatory protein 1 N-terminal" evidence="4">
    <location>
        <begin position="111"/>
        <end position="172"/>
    </location>
</feature>
<dbReference type="AlphaFoldDB" id="A0A8H7ZV76"/>
<feature type="region of interest" description="Disordered" evidence="3">
    <location>
        <begin position="310"/>
        <end position="335"/>
    </location>
</feature>
<comment type="similarity">
    <text evidence="1">Belongs to the NSRP1 family.</text>
</comment>
<reference evidence="5 6" key="1">
    <citation type="journal article" name="Sci. Rep.">
        <title>Genome-scale phylogenetic analyses confirm Olpidium as the closest living zoosporic fungus to the non-flagellated, terrestrial fungi.</title>
        <authorList>
            <person name="Chang Y."/>
            <person name="Rochon D."/>
            <person name="Sekimoto S."/>
            <person name="Wang Y."/>
            <person name="Chovatia M."/>
            <person name="Sandor L."/>
            <person name="Salamov A."/>
            <person name="Grigoriev I.V."/>
            <person name="Stajich J.E."/>
            <person name="Spatafora J.W."/>
        </authorList>
    </citation>
    <scope>NUCLEOTIDE SEQUENCE [LARGE SCALE GENOMIC DNA]</scope>
    <source>
        <strain evidence="5">S191</strain>
    </source>
</reference>
<dbReference type="PANTHER" id="PTHR47845:SF1">
    <property type="entry name" value="NUCLEAR SPECKLE SPLICING REGULATORY PROTEIN 1 HOMOLOG"/>
    <property type="match status" value="1"/>
</dbReference>
<dbReference type="EMBL" id="JAEFCI010006113">
    <property type="protein sequence ID" value="KAG5459897.1"/>
    <property type="molecule type" value="Genomic_DNA"/>
</dbReference>
<organism evidence="5 6">
    <name type="scientific">Olpidium bornovanus</name>
    <dbReference type="NCBI Taxonomy" id="278681"/>
    <lineage>
        <taxon>Eukaryota</taxon>
        <taxon>Fungi</taxon>
        <taxon>Fungi incertae sedis</taxon>
        <taxon>Olpidiomycota</taxon>
        <taxon>Olpidiomycotina</taxon>
        <taxon>Olpidiomycetes</taxon>
        <taxon>Olpidiales</taxon>
        <taxon>Olpidiaceae</taxon>
        <taxon>Olpidium</taxon>
    </lineage>
</organism>
<keyword evidence="6" id="KW-1185">Reference proteome</keyword>
<evidence type="ECO:0000313" key="6">
    <source>
        <dbReference type="Proteomes" id="UP000673691"/>
    </source>
</evidence>
<dbReference type="PANTHER" id="PTHR47845">
    <property type="entry name" value="NUCLEAR SPECKLE SPLICING REGULATORY PROTEIN 1 HOMOLOG"/>
    <property type="match status" value="1"/>
</dbReference>
<dbReference type="Proteomes" id="UP000673691">
    <property type="component" value="Unassembled WGS sequence"/>
</dbReference>